<dbReference type="AlphaFoldDB" id="A0A1Q3ESI5"/>
<evidence type="ECO:0000313" key="2">
    <source>
        <dbReference type="EMBL" id="GAW10155.1"/>
    </source>
</evidence>
<evidence type="ECO:0000256" key="1">
    <source>
        <dbReference type="SAM" id="MobiDB-lite"/>
    </source>
</evidence>
<name>A0A1Q3ESI5_LENED</name>
<reference evidence="2 3" key="1">
    <citation type="submission" date="2016-08" db="EMBL/GenBank/DDBJ databases">
        <authorList>
            <consortium name="Lentinula edodes genome sequencing consortium"/>
            <person name="Sakamoto Y."/>
            <person name="Nakade K."/>
            <person name="Sato S."/>
            <person name="Yoshida Y."/>
            <person name="Miyazaki K."/>
            <person name="Natsume S."/>
            <person name="Konno N."/>
        </authorList>
    </citation>
    <scope>NUCLEOTIDE SEQUENCE [LARGE SCALE GENOMIC DNA]</scope>
    <source>
        <strain evidence="2 3">NBRC 111202</strain>
    </source>
</reference>
<keyword evidence="3" id="KW-1185">Reference proteome</keyword>
<sequence>MLGMSRTSRAFRKANSRFVYSDDEEDEDPEGMEEDIEYDEEHDEVYDGDNDSDEDDDGVSLPLPYSDTYAQQARLIFDQIEIMTTQPSSSSLQSLKNLISTYISITASRESHLLTNLT</sequence>
<gene>
    <name evidence="2" type="ORF">LENED_012391</name>
</gene>
<protein>
    <submittedName>
        <fullName evidence="2">Uncharacterized protein</fullName>
    </submittedName>
</protein>
<comment type="caution">
    <text evidence="2">The sequence shown here is derived from an EMBL/GenBank/DDBJ whole genome shotgun (WGS) entry which is preliminary data.</text>
</comment>
<dbReference type="Proteomes" id="UP000188533">
    <property type="component" value="Unassembled WGS sequence"/>
</dbReference>
<evidence type="ECO:0000313" key="3">
    <source>
        <dbReference type="Proteomes" id="UP000188533"/>
    </source>
</evidence>
<organism evidence="2 3">
    <name type="scientific">Lentinula edodes</name>
    <name type="common">Shiitake mushroom</name>
    <name type="synonym">Lentinus edodes</name>
    <dbReference type="NCBI Taxonomy" id="5353"/>
    <lineage>
        <taxon>Eukaryota</taxon>
        <taxon>Fungi</taxon>
        <taxon>Dikarya</taxon>
        <taxon>Basidiomycota</taxon>
        <taxon>Agaricomycotina</taxon>
        <taxon>Agaricomycetes</taxon>
        <taxon>Agaricomycetidae</taxon>
        <taxon>Agaricales</taxon>
        <taxon>Marasmiineae</taxon>
        <taxon>Omphalotaceae</taxon>
        <taxon>Lentinula</taxon>
    </lineage>
</organism>
<accession>A0A1Q3ESI5</accession>
<feature type="region of interest" description="Disordered" evidence="1">
    <location>
        <begin position="15"/>
        <end position="64"/>
    </location>
</feature>
<proteinExistence type="predicted"/>
<reference evidence="2 3" key="2">
    <citation type="submission" date="2017-02" db="EMBL/GenBank/DDBJ databases">
        <title>A genome survey and senescence transcriptome analysis in Lentinula edodes.</title>
        <authorList>
            <person name="Sakamoto Y."/>
            <person name="Nakade K."/>
            <person name="Sato S."/>
            <person name="Yoshida Y."/>
            <person name="Miyazaki K."/>
            <person name="Natsume S."/>
            <person name="Konno N."/>
        </authorList>
    </citation>
    <scope>NUCLEOTIDE SEQUENCE [LARGE SCALE GENOMIC DNA]</scope>
    <source>
        <strain evidence="2 3">NBRC 111202</strain>
    </source>
</reference>
<feature type="compositionally biased region" description="Acidic residues" evidence="1">
    <location>
        <begin position="21"/>
        <end position="58"/>
    </location>
</feature>
<dbReference type="EMBL" id="BDGU01001583">
    <property type="protein sequence ID" value="GAW10155.1"/>
    <property type="molecule type" value="Genomic_DNA"/>
</dbReference>